<dbReference type="Proteomes" id="UP000324748">
    <property type="component" value="Unassembled WGS sequence"/>
</dbReference>
<accession>A0A5B0QEC2</accession>
<sequence length="154" mass="17587">MGTTLIRDNCADLKAIQQPLQNPNSSEKVSKPPDYYGSLSKPFRSSPLESISKPREFRKYFEKISKSYWKVFGGPLESLSQHVAKCTWTKVQDVCPCGRIFQNISKRTSEMFRTPAPVVYCNVRFGTILETSWKSYLIQQQPTTENIALNLVKS</sequence>
<keyword evidence="3" id="KW-1185">Reference proteome</keyword>
<comment type="caution">
    <text evidence="2">The sequence shown here is derived from an EMBL/GenBank/DDBJ whole genome shotgun (WGS) entry which is preliminary data.</text>
</comment>
<feature type="region of interest" description="Disordered" evidence="1">
    <location>
        <begin position="17"/>
        <end position="41"/>
    </location>
</feature>
<organism evidence="2 3">
    <name type="scientific">Puccinia graminis f. sp. tritici</name>
    <dbReference type="NCBI Taxonomy" id="56615"/>
    <lineage>
        <taxon>Eukaryota</taxon>
        <taxon>Fungi</taxon>
        <taxon>Dikarya</taxon>
        <taxon>Basidiomycota</taxon>
        <taxon>Pucciniomycotina</taxon>
        <taxon>Pucciniomycetes</taxon>
        <taxon>Pucciniales</taxon>
        <taxon>Pucciniaceae</taxon>
        <taxon>Puccinia</taxon>
    </lineage>
</organism>
<gene>
    <name evidence="2" type="ORF">PGT21_002523</name>
</gene>
<evidence type="ECO:0000313" key="2">
    <source>
        <dbReference type="EMBL" id="KAA1111511.1"/>
    </source>
</evidence>
<evidence type="ECO:0000313" key="3">
    <source>
        <dbReference type="Proteomes" id="UP000324748"/>
    </source>
</evidence>
<dbReference type="EMBL" id="VSWC01000016">
    <property type="protein sequence ID" value="KAA1111511.1"/>
    <property type="molecule type" value="Genomic_DNA"/>
</dbReference>
<name>A0A5B0QEC2_PUCGR</name>
<protein>
    <submittedName>
        <fullName evidence="2">Uncharacterized protein</fullName>
    </submittedName>
</protein>
<dbReference type="AlphaFoldDB" id="A0A5B0QEC2"/>
<reference evidence="2 3" key="1">
    <citation type="submission" date="2019-05" db="EMBL/GenBank/DDBJ databases">
        <title>Emergence of the Ug99 lineage of the wheat stem rust pathogen through somatic hybridization.</title>
        <authorList>
            <person name="Li F."/>
            <person name="Upadhyaya N.M."/>
            <person name="Sperschneider J."/>
            <person name="Matny O."/>
            <person name="Nguyen-Phuc H."/>
            <person name="Mago R."/>
            <person name="Raley C."/>
            <person name="Miller M.E."/>
            <person name="Silverstein K.A.T."/>
            <person name="Henningsen E."/>
            <person name="Hirsch C.D."/>
            <person name="Visser B."/>
            <person name="Pretorius Z.A."/>
            <person name="Steffenson B.J."/>
            <person name="Schwessinger B."/>
            <person name="Dodds P.N."/>
            <person name="Figueroa M."/>
        </authorList>
    </citation>
    <scope>NUCLEOTIDE SEQUENCE [LARGE SCALE GENOMIC DNA]</scope>
    <source>
        <strain evidence="2">21-0</strain>
    </source>
</reference>
<evidence type="ECO:0000256" key="1">
    <source>
        <dbReference type="SAM" id="MobiDB-lite"/>
    </source>
</evidence>
<feature type="compositionally biased region" description="Polar residues" evidence="1">
    <location>
        <begin position="18"/>
        <end position="27"/>
    </location>
</feature>
<proteinExistence type="predicted"/>